<dbReference type="AlphaFoldDB" id="A0A378PZS4"/>
<proteinExistence type="predicted"/>
<evidence type="ECO:0000313" key="2">
    <source>
        <dbReference type="Proteomes" id="UP000254133"/>
    </source>
</evidence>
<dbReference type="NCBIfam" id="NF045605">
    <property type="entry name" value="xseB_Acin_var"/>
    <property type="match status" value="1"/>
</dbReference>
<organism evidence="1 2">
    <name type="scientific">Moraxella bovis</name>
    <dbReference type="NCBI Taxonomy" id="476"/>
    <lineage>
        <taxon>Bacteria</taxon>
        <taxon>Pseudomonadati</taxon>
        <taxon>Pseudomonadota</taxon>
        <taxon>Gammaproteobacteria</taxon>
        <taxon>Moraxellales</taxon>
        <taxon>Moraxellaceae</taxon>
        <taxon>Moraxella</taxon>
    </lineage>
</organism>
<reference evidence="1 2" key="1">
    <citation type="submission" date="2018-06" db="EMBL/GenBank/DDBJ databases">
        <authorList>
            <consortium name="Pathogen Informatics"/>
            <person name="Doyle S."/>
        </authorList>
    </citation>
    <scope>NUCLEOTIDE SEQUENCE [LARGE SCALE GENOMIC DNA]</scope>
    <source>
        <strain evidence="1 2">NCTC9426</strain>
    </source>
</reference>
<name>A0A378PZS4_MORBO</name>
<protein>
    <submittedName>
        <fullName evidence="1">Uncharacterized protein</fullName>
    </submittedName>
</protein>
<dbReference type="Proteomes" id="UP000254133">
    <property type="component" value="Unassembled WGS sequence"/>
</dbReference>
<evidence type="ECO:0000313" key="1">
    <source>
        <dbReference type="EMBL" id="STY93664.1"/>
    </source>
</evidence>
<sequence length="100" mass="11473">MIKSTCLIRNDWVKWDFYLKLTESNMSQKSSDTASLTTFKEAYEILKHNADSLEQSQVLDIDNLVSVVEQSIDAYKVCQERINAVELALKHAFDETALKN</sequence>
<accession>A0A378PZS4</accession>
<gene>
    <name evidence="1" type="ORF">NCTC9426_02396</name>
</gene>
<dbReference type="EMBL" id="UGPZ01000003">
    <property type="protein sequence ID" value="STY93664.1"/>
    <property type="molecule type" value="Genomic_DNA"/>
</dbReference>